<reference evidence="3" key="1">
    <citation type="journal article" date="2019" name="bioRxiv">
        <title>The Genome of the Zebra Mussel, Dreissena polymorpha: A Resource for Invasive Species Research.</title>
        <authorList>
            <person name="McCartney M.A."/>
            <person name="Auch B."/>
            <person name="Kono T."/>
            <person name="Mallez S."/>
            <person name="Zhang Y."/>
            <person name="Obille A."/>
            <person name="Becker A."/>
            <person name="Abrahante J.E."/>
            <person name="Garbe J."/>
            <person name="Badalamenti J.P."/>
            <person name="Herman A."/>
            <person name="Mangelson H."/>
            <person name="Liachko I."/>
            <person name="Sullivan S."/>
            <person name="Sone E.D."/>
            <person name="Koren S."/>
            <person name="Silverstein K.A.T."/>
            <person name="Beckman K.B."/>
            <person name="Gohl D.M."/>
        </authorList>
    </citation>
    <scope>NUCLEOTIDE SEQUENCE</scope>
    <source>
        <strain evidence="3">Duluth1</strain>
        <tissue evidence="3">Whole animal</tissue>
    </source>
</reference>
<keyword evidence="1" id="KW-0175">Coiled coil</keyword>
<proteinExistence type="predicted"/>
<reference evidence="3" key="2">
    <citation type="submission" date="2020-11" db="EMBL/GenBank/DDBJ databases">
        <authorList>
            <person name="McCartney M.A."/>
            <person name="Auch B."/>
            <person name="Kono T."/>
            <person name="Mallez S."/>
            <person name="Becker A."/>
            <person name="Gohl D.M."/>
            <person name="Silverstein K.A.T."/>
            <person name="Koren S."/>
            <person name="Bechman K.B."/>
            <person name="Herman A."/>
            <person name="Abrahante J.E."/>
            <person name="Garbe J."/>
        </authorList>
    </citation>
    <scope>NUCLEOTIDE SEQUENCE</scope>
    <source>
        <strain evidence="3">Duluth1</strain>
        <tissue evidence="3">Whole animal</tissue>
    </source>
</reference>
<organism evidence="3 4">
    <name type="scientific">Dreissena polymorpha</name>
    <name type="common">Zebra mussel</name>
    <name type="synonym">Mytilus polymorpha</name>
    <dbReference type="NCBI Taxonomy" id="45954"/>
    <lineage>
        <taxon>Eukaryota</taxon>
        <taxon>Metazoa</taxon>
        <taxon>Spiralia</taxon>
        <taxon>Lophotrochozoa</taxon>
        <taxon>Mollusca</taxon>
        <taxon>Bivalvia</taxon>
        <taxon>Autobranchia</taxon>
        <taxon>Heteroconchia</taxon>
        <taxon>Euheterodonta</taxon>
        <taxon>Imparidentia</taxon>
        <taxon>Neoheterodontei</taxon>
        <taxon>Myida</taxon>
        <taxon>Dreissenoidea</taxon>
        <taxon>Dreissenidae</taxon>
        <taxon>Dreissena</taxon>
    </lineage>
</organism>
<evidence type="ECO:0000313" key="4">
    <source>
        <dbReference type="Proteomes" id="UP000828390"/>
    </source>
</evidence>
<feature type="compositionally biased region" description="Basic residues" evidence="2">
    <location>
        <begin position="55"/>
        <end position="66"/>
    </location>
</feature>
<gene>
    <name evidence="3" type="ORF">DPMN_071831</name>
</gene>
<comment type="caution">
    <text evidence="3">The sequence shown here is derived from an EMBL/GenBank/DDBJ whole genome shotgun (WGS) entry which is preliminary data.</text>
</comment>
<accession>A0A9D3Z896</accession>
<evidence type="ECO:0000256" key="2">
    <source>
        <dbReference type="SAM" id="MobiDB-lite"/>
    </source>
</evidence>
<feature type="region of interest" description="Disordered" evidence="2">
    <location>
        <begin position="29"/>
        <end position="92"/>
    </location>
</feature>
<evidence type="ECO:0000313" key="3">
    <source>
        <dbReference type="EMBL" id="KAH3712152.1"/>
    </source>
</evidence>
<sequence>MGKSRAEIQKAYRERQKLKGPAFLYKERARQRQNYVPASHLSKKKKEARNNQAKLRNRLSRLRKKTRENDVEETSGYGSMSMETGDDERNQPTEQRALIVKLLLTKKDAGAKKINARALSRAHREIKSLKSEVIQLRKKIKIKNRNIDRINNKTESYASISQLNSHELTPMKKTEADVSRLNLTPRSRTLVRRK</sequence>
<protein>
    <submittedName>
        <fullName evidence="3">Uncharacterized protein</fullName>
    </submittedName>
</protein>
<dbReference type="Proteomes" id="UP000828390">
    <property type="component" value="Unassembled WGS sequence"/>
</dbReference>
<evidence type="ECO:0000256" key="1">
    <source>
        <dbReference type="SAM" id="Coils"/>
    </source>
</evidence>
<keyword evidence="4" id="KW-1185">Reference proteome</keyword>
<name>A0A9D3Z896_DREPO</name>
<feature type="coiled-coil region" evidence="1">
    <location>
        <begin position="119"/>
        <end position="153"/>
    </location>
</feature>
<dbReference type="AlphaFoldDB" id="A0A9D3Z896"/>
<dbReference type="EMBL" id="JAIWYP010000014">
    <property type="protein sequence ID" value="KAH3712152.1"/>
    <property type="molecule type" value="Genomic_DNA"/>
</dbReference>